<dbReference type="AlphaFoldDB" id="A0A3N7HQ18"/>
<comment type="caution">
    <text evidence="2">The sequence shown here is derived from an EMBL/GenBank/DDBJ whole genome shotgun (WGS) entry which is preliminary data.</text>
</comment>
<evidence type="ECO:0000313" key="2">
    <source>
        <dbReference type="EMBL" id="RQP23793.1"/>
    </source>
</evidence>
<dbReference type="EMBL" id="QUSW01000004">
    <property type="protein sequence ID" value="RQP23793.1"/>
    <property type="molecule type" value="Genomic_DNA"/>
</dbReference>
<reference evidence="2 3" key="1">
    <citation type="submission" date="2018-08" db="EMBL/GenBank/DDBJ databases">
        <authorList>
            <person name="Khan S.A."/>
            <person name="Jeon C.O."/>
            <person name="Chun B.H."/>
            <person name="Jeong S.E."/>
        </authorList>
    </citation>
    <scope>NUCLEOTIDE SEQUENCE [LARGE SCALE GENOMIC DNA]</scope>
    <source>
        <strain evidence="2 3">S-16</strain>
    </source>
</reference>
<reference evidence="2 3" key="2">
    <citation type="submission" date="2018-12" db="EMBL/GenBank/DDBJ databases">
        <title>Rhizobacter gummiphilus sp. nov., a rubber-degrading bacterium isolated from the soil of a botanical garden in Japan.</title>
        <authorList>
            <person name="Shunsuke S.S."/>
        </authorList>
    </citation>
    <scope>NUCLEOTIDE SEQUENCE [LARGE SCALE GENOMIC DNA]</scope>
    <source>
        <strain evidence="2 3">S-16</strain>
    </source>
</reference>
<gene>
    <name evidence="2" type="ORF">DZC73_16875</name>
</gene>
<feature type="region of interest" description="Disordered" evidence="1">
    <location>
        <begin position="1"/>
        <end position="24"/>
    </location>
</feature>
<evidence type="ECO:0000313" key="3">
    <source>
        <dbReference type="Proteomes" id="UP000267464"/>
    </source>
</evidence>
<organism evidence="2 3">
    <name type="scientific">Piscinibacter terrae</name>
    <dbReference type="NCBI Taxonomy" id="2496871"/>
    <lineage>
        <taxon>Bacteria</taxon>
        <taxon>Pseudomonadati</taxon>
        <taxon>Pseudomonadota</taxon>
        <taxon>Betaproteobacteria</taxon>
        <taxon>Burkholderiales</taxon>
        <taxon>Sphaerotilaceae</taxon>
        <taxon>Piscinibacter</taxon>
    </lineage>
</organism>
<accession>A0A3N7HQ18</accession>
<protein>
    <submittedName>
        <fullName evidence="2">Uncharacterized protein</fullName>
    </submittedName>
</protein>
<proteinExistence type="predicted"/>
<evidence type="ECO:0000256" key="1">
    <source>
        <dbReference type="SAM" id="MobiDB-lite"/>
    </source>
</evidence>
<dbReference type="RefSeq" id="WP_124541523.1">
    <property type="nucleotide sequence ID" value="NZ_QUSW01000004.1"/>
</dbReference>
<sequence>MWSGLVQLPTKSRQAAKAPARLESCPPAPFGHEAGFMDRLLDRLIDWLGEGFERRRHANADSNDSQPPAGVTPLPVVRLEFADAVADIPTRAADELAHRIHNARSLRELWHLRADVFNAVSCHCDQAEARTRLAQLNRHFPARAPKSGFGGFDVIEPGRSKS</sequence>
<dbReference type="OrthoDB" id="8687298at2"/>
<name>A0A3N7HQ18_9BURK</name>
<dbReference type="Proteomes" id="UP000267464">
    <property type="component" value="Unassembled WGS sequence"/>
</dbReference>
<keyword evidence="3" id="KW-1185">Reference proteome</keyword>